<dbReference type="GO" id="GO:0046872">
    <property type="term" value="F:metal ion binding"/>
    <property type="evidence" value="ECO:0007669"/>
    <property type="project" value="UniProtKB-KW"/>
</dbReference>
<keyword evidence="15" id="KW-1185">Reference proteome</keyword>
<dbReference type="GO" id="GO:0005634">
    <property type="term" value="C:nucleus"/>
    <property type="evidence" value="ECO:0007669"/>
    <property type="project" value="UniProtKB-SubCell"/>
</dbReference>
<organism evidence="14">
    <name type="scientific">Notodromas monacha</name>
    <dbReference type="NCBI Taxonomy" id="399045"/>
    <lineage>
        <taxon>Eukaryota</taxon>
        <taxon>Metazoa</taxon>
        <taxon>Ecdysozoa</taxon>
        <taxon>Arthropoda</taxon>
        <taxon>Crustacea</taxon>
        <taxon>Oligostraca</taxon>
        <taxon>Ostracoda</taxon>
        <taxon>Podocopa</taxon>
        <taxon>Podocopida</taxon>
        <taxon>Cypridocopina</taxon>
        <taxon>Cypridoidea</taxon>
        <taxon>Cyprididae</taxon>
        <taxon>Notodromas</taxon>
    </lineage>
</organism>
<dbReference type="SUPFAM" id="SSF49417">
    <property type="entry name" value="p53-like transcription factors"/>
    <property type="match status" value="1"/>
</dbReference>
<dbReference type="GO" id="GO:0000981">
    <property type="term" value="F:DNA-binding transcription factor activity, RNA polymerase II-specific"/>
    <property type="evidence" value="ECO:0007669"/>
    <property type="project" value="TreeGrafter"/>
</dbReference>
<evidence type="ECO:0000256" key="9">
    <source>
        <dbReference type="ARBA" id="ARBA00023163"/>
    </source>
</evidence>
<evidence type="ECO:0000256" key="3">
    <source>
        <dbReference type="ARBA" id="ARBA00022703"/>
    </source>
</evidence>
<feature type="binding site" evidence="11">
    <location>
        <position position="353"/>
    </location>
    <ligand>
        <name>Zn(2+)</name>
        <dbReference type="ChEBI" id="CHEBI:29105"/>
    </ligand>
</feature>
<keyword evidence="5 11" id="KW-0862">Zinc</keyword>
<evidence type="ECO:0000313" key="15">
    <source>
        <dbReference type="Proteomes" id="UP000678499"/>
    </source>
</evidence>
<evidence type="ECO:0000256" key="11">
    <source>
        <dbReference type="PIRSR" id="PIRSR602117-1"/>
    </source>
</evidence>
<evidence type="ECO:0000256" key="8">
    <source>
        <dbReference type="ARBA" id="ARBA00023159"/>
    </source>
</evidence>
<comment type="cofactor">
    <cofactor evidence="11">
        <name>Zn(2+)</name>
        <dbReference type="ChEBI" id="CHEBI:29105"/>
    </cofactor>
    <text evidence="11">Binds 1 zinc ion per subunit.</text>
</comment>
<comment type="similarity">
    <text evidence="2">Belongs to the p53 family.</text>
</comment>
<dbReference type="InterPro" id="IPR011615">
    <property type="entry name" value="p53_DNA-bd"/>
</dbReference>
<keyword evidence="9" id="KW-0804">Transcription</keyword>
<dbReference type="Pfam" id="PF00870">
    <property type="entry name" value="P53"/>
    <property type="match status" value="1"/>
</dbReference>
<evidence type="ECO:0000256" key="4">
    <source>
        <dbReference type="ARBA" id="ARBA00022723"/>
    </source>
</evidence>
<dbReference type="InterPro" id="IPR012346">
    <property type="entry name" value="p53/RUNT-type_TF_DNA-bd_sf"/>
</dbReference>
<accession>A0A7R9BXK9</accession>
<evidence type="ECO:0000259" key="13">
    <source>
        <dbReference type="Pfam" id="PF00870"/>
    </source>
</evidence>
<feature type="domain" description="p53 DNA-binding" evidence="13">
    <location>
        <begin position="220"/>
        <end position="397"/>
    </location>
</feature>
<feature type="compositionally biased region" description="Basic and acidic residues" evidence="12">
    <location>
        <begin position="397"/>
        <end position="414"/>
    </location>
</feature>
<feature type="region of interest" description="Disordered" evidence="12">
    <location>
        <begin position="397"/>
        <end position="421"/>
    </location>
</feature>
<keyword evidence="3" id="KW-0053">Apoptosis</keyword>
<dbReference type="EMBL" id="OA886798">
    <property type="protein sequence ID" value="CAD7283071.1"/>
    <property type="molecule type" value="Genomic_DNA"/>
</dbReference>
<feature type="compositionally biased region" description="Polar residues" evidence="12">
    <location>
        <begin position="111"/>
        <end position="123"/>
    </location>
</feature>
<dbReference type="AlphaFoldDB" id="A0A7R9BXK9"/>
<keyword evidence="4 11" id="KW-0479">Metal-binding</keyword>
<keyword evidence="6" id="KW-0805">Transcription regulation</keyword>
<keyword evidence="7" id="KW-0238">DNA-binding</keyword>
<evidence type="ECO:0000256" key="6">
    <source>
        <dbReference type="ARBA" id="ARBA00023015"/>
    </source>
</evidence>
<dbReference type="OrthoDB" id="5915660at2759"/>
<feature type="region of interest" description="Disordered" evidence="12">
    <location>
        <begin position="92"/>
        <end position="123"/>
    </location>
</feature>
<keyword evidence="8" id="KW-0010">Activator</keyword>
<feature type="binding site" evidence="11">
    <location>
        <position position="287"/>
    </location>
    <ligand>
        <name>Zn(2+)</name>
        <dbReference type="ChEBI" id="CHEBI:29105"/>
    </ligand>
</feature>
<dbReference type="Proteomes" id="UP000678499">
    <property type="component" value="Unassembled WGS sequence"/>
</dbReference>
<evidence type="ECO:0000256" key="12">
    <source>
        <dbReference type="SAM" id="MobiDB-lite"/>
    </source>
</evidence>
<dbReference type="PANTHER" id="PTHR11447:SF16">
    <property type="entry name" value="P53 PROTEIN LONG FORM VARIANT 1"/>
    <property type="match status" value="1"/>
</dbReference>
<evidence type="ECO:0000256" key="5">
    <source>
        <dbReference type="ARBA" id="ARBA00022833"/>
    </source>
</evidence>
<protein>
    <recommendedName>
        <fullName evidence="13">p53 DNA-binding domain-containing protein</fullName>
    </recommendedName>
</protein>
<evidence type="ECO:0000313" key="14">
    <source>
        <dbReference type="EMBL" id="CAD7283071.1"/>
    </source>
</evidence>
<name>A0A7R9BXK9_9CRUS</name>
<reference evidence="14" key="1">
    <citation type="submission" date="2020-11" db="EMBL/GenBank/DDBJ databases">
        <authorList>
            <person name="Tran Van P."/>
        </authorList>
    </citation>
    <scope>NUCLEOTIDE SEQUENCE</scope>
</reference>
<sequence>MGTDNISQQHQLQDDSQLAIFNFSPQEEQPTERILNNQQTHDAHQYQNDSIIAPGFFAGGSGGNNNLVQYCEAPAAVSGLEGAPDFIQVGIPEQGSEISNPPSQEEPPAAATSTIQQTHAFQQPQNQPIIASMMPETRNVILVLAQSQLPVYVFQEANFPPESENYMGRMCDPVSGAKVVAEGFGGTNTGVQVFGEASGSRVQEVPHVMQEMLPQQNPAPVFDVQVKSPELGNKPSKYIWCSKMNKLYTDQKIEVPMEVILPDAENVYILRAKLVFADGKKEIVPKCKRCSQKNLENGSCSHIIQVLSPHGAQYVGEAGSGVNKYVELKLAKPEPGSGTSTRFTMMLTCRDSCLASQYKKRERMLVFQLYNNDGALLSESKMLVRVCADPKRDWNNDCRNKPEAGKENKPEAGKGGKRKLPSATLTEEERAFYLEIAKALNFAEYVKKFRPELYKEIENEMKPIFKIRNLEDPNIIIEPGSLYSIPEMSYNCYNRPEPVIPQGYGTASDVLRTYNELDGTGVRQNWADLSSEVQRVAKNHSYANVISDAKQGWRFNAALAAAQRHRHDVVMDDDVVKRLDEYKKFEKIGNSLPGTGFVDTGPSLPKTGDYLTDKPERLSDYERWVLNRRSVFALRNKLPPLSSDRDEMTKGFVSKGEAGCLWTEAAMKRNRAMFRRNQLCQKFNSMVDECRVAVEEMVRDNGHAQGQRARILTDLMKFKESSAVRKALYTSMAELHEYINDVQFEIFKSEQLALELRKADTSYSQEEDSLEQLGQDSSIFVIIEQIDQVLDFFLNVSPYLLTEAQSMTANMELNEIIRSWRDCHMQNDACD</sequence>
<dbReference type="EMBL" id="CAJPEX010004761">
    <property type="protein sequence ID" value="CAG0923223.1"/>
    <property type="molecule type" value="Genomic_DNA"/>
</dbReference>
<evidence type="ECO:0000256" key="10">
    <source>
        <dbReference type="ARBA" id="ARBA00023242"/>
    </source>
</evidence>
<proteinExistence type="inferred from homology"/>
<comment type="subcellular location">
    <subcellularLocation>
        <location evidence="1">Nucleus</location>
    </subcellularLocation>
</comment>
<evidence type="ECO:0000256" key="2">
    <source>
        <dbReference type="ARBA" id="ARBA00006167"/>
    </source>
</evidence>
<gene>
    <name evidence="14" type="ORF">NMOB1V02_LOCUS10689</name>
</gene>
<evidence type="ECO:0000256" key="1">
    <source>
        <dbReference type="ARBA" id="ARBA00004123"/>
    </source>
</evidence>
<dbReference type="InterPro" id="IPR002117">
    <property type="entry name" value="p53_tumour_suppressor"/>
</dbReference>
<keyword evidence="10" id="KW-0539">Nucleus</keyword>
<evidence type="ECO:0000256" key="7">
    <source>
        <dbReference type="ARBA" id="ARBA00023125"/>
    </source>
</evidence>
<feature type="binding site" evidence="11">
    <location>
        <position position="349"/>
    </location>
    <ligand>
        <name>Zn(2+)</name>
        <dbReference type="ChEBI" id="CHEBI:29105"/>
    </ligand>
</feature>
<dbReference type="GO" id="GO:0006915">
    <property type="term" value="P:apoptotic process"/>
    <property type="evidence" value="ECO:0007669"/>
    <property type="project" value="UniProtKB-KW"/>
</dbReference>
<dbReference type="GO" id="GO:0000978">
    <property type="term" value="F:RNA polymerase II cis-regulatory region sequence-specific DNA binding"/>
    <property type="evidence" value="ECO:0007669"/>
    <property type="project" value="TreeGrafter"/>
</dbReference>
<dbReference type="InterPro" id="IPR008967">
    <property type="entry name" value="p53-like_TF_DNA-bd_sf"/>
</dbReference>
<dbReference type="Gene3D" id="2.60.40.720">
    <property type="match status" value="1"/>
</dbReference>
<dbReference type="PANTHER" id="PTHR11447">
    <property type="entry name" value="CELLULAR TUMOR ANTIGEN P53"/>
    <property type="match status" value="1"/>
</dbReference>